<name>A0AAV4CSK1_9GAST</name>
<comment type="caution">
    <text evidence="1">The sequence shown here is derived from an EMBL/GenBank/DDBJ whole genome shotgun (WGS) entry which is preliminary data.</text>
</comment>
<proteinExistence type="predicted"/>
<protein>
    <submittedName>
        <fullName evidence="1">Uncharacterized protein</fullName>
    </submittedName>
</protein>
<dbReference type="Proteomes" id="UP000735302">
    <property type="component" value="Unassembled WGS sequence"/>
</dbReference>
<accession>A0AAV4CSK1</accession>
<evidence type="ECO:0000313" key="1">
    <source>
        <dbReference type="EMBL" id="GFO34839.1"/>
    </source>
</evidence>
<evidence type="ECO:0000313" key="2">
    <source>
        <dbReference type="Proteomes" id="UP000735302"/>
    </source>
</evidence>
<organism evidence="1 2">
    <name type="scientific">Plakobranchus ocellatus</name>
    <dbReference type="NCBI Taxonomy" id="259542"/>
    <lineage>
        <taxon>Eukaryota</taxon>
        <taxon>Metazoa</taxon>
        <taxon>Spiralia</taxon>
        <taxon>Lophotrochozoa</taxon>
        <taxon>Mollusca</taxon>
        <taxon>Gastropoda</taxon>
        <taxon>Heterobranchia</taxon>
        <taxon>Euthyneura</taxon>
        <taxon>Panpulmonata</taxon>
        <taxon>Sacoglossa</taxon>
        <taxon>Placobranchoidea</taxon>
        <taxon>Plakobranchidae</taxon>
        <taxon>Plakobranchus</taxon>
    </lineage>
</organism>
<keyword evidence="2" id="KW-1185">Reference proteome</keyword>
<dbReference type="AlphaFoldDB" id="A0AAV4CSK1"/>
<gene>
    <name evidence="1" type="ORF">PoB_006134400</name>
</gene>
<sequence>MKNCFPPRVQIPLAALGPSLSYSIYDNILCLMVRLNRSWSVQIRALTPAQSCDCVKLPAQSDVIKLAADQTAPQEVAAQGHTLTRCATDGAAYRSGFKSIDFTSGAPY</sequence>
<dbReference type="EMBL" id="BLXT01006948">
    <property type="protein sequence ID" value="GFO34839.1"/>
    <property type="molecule type" value="Genomic_DNA"/>
</dbReference>
<reference evidence="1 2" key="1">
    <citation type="journal article" date="2021" name="Elife">
        <title>Chloroplast acquisition without the gene transfer in kleptoplastic sea slugs, Plakobranchus ocellatus.</title>
        <authorList>
            <person name="Maeda T."/>
            <person name="Takahashi S."/>
            <person name="Yoshida T."/>
            <person name="Shimamura S."/>
            <person name="Takaki Y."/>
            <person name="Nagai Y."/>
            <person name="Toyoda A."/>
            <person name="Suzuki Y."/>
            <person name="Arimoto A."/>
            <person name="Ishii H."/>
            <person name="Satoh N."/>
            <person name="Nishiyama T."/>
            <person name="Hasebe M."/>
            <person name="Maruyama T."/>
            <person name="Minagawa J."/>
            <person name="Obokata J."/>
            <person name="Shigenobu S."/>
        </authorList>
    </citation>
    <scope>NUCLEOTIDE SEQUENCE [LARGE SCALE GENOMIC DNA]</scope>
</reference>